<reference evidence="9" key="1">
    <citation type="submission" date="2016-10" db="EMBL/GenBank/DDBJ databases">
        <authorList>
            <person name="Varghese N."/>
            <person name="Submissions S."/>
        </authorList>
    </citation>
    <scope>NUCLEOTIDE SEQUENCE [LARGE SCALE GENOMIC DNA]</scope>
    <source>
        <strain evidence="9">BL9</strain>
    </source>
</reference>
<dbReference type="PANTHER" id="PTHR34185:SF2">
    <property type="entry name" value="CYCLIC DI-AMP SYNTHASE CDAS"/>
    <property type="match status" value="1"/>
</dbReference>
<dbReference type="InterPro" id="IPR036888">
    <property type="entry name" value="DNA_integrity_DisA_N_sf"/>
</dbReference>
<keyword evidence="6" id="KW-1003">Cell membrane</keyword>
<comment type="subunit">
    <text evidence="6">Probably oligomerizes.</text>
</comment>
<keyword evidence="5 6" id="KW-0067">ATP-binding</keyword>
<dbReference type="InterPro" id="IPR053472">
    <property type="entry name" value="DAC_CdaS-like"/>
</dbReference>
<keyword evidence="6" id="KW-0472">Membrane</keyword>
<protein>
    <recommendedName>
        <fullName evidence="6">Diadenylate cyclase</fullName>
        <shortName evidence="6">DAC</shortName>
        <ecNumber evidence="6">2.7.7.85</ecNumber>
    </recommendedName>
    <alternativeName>
        <fullName evidence="6">Cyclic-di-AMP synthase</fullName>
        <shortName evidence="6">c-di-AMP synthase</shortName>
    </alternativeName>
</protein>
<dbReference type="AlphaFoldDB" id="A0A1G5H6C4"/>
<evidence type="ECO:0000256" key="4">
    <source>
        <dbReference type="ARBA" id="ARBA00022741"/>
    </source>
</evidence>
<dbReference type="GO" id="GO:0005524">
    <property type="term" value="F:ATP binding"/>
    <property type="evidence" value="ECO:0007669"/>
    <property type="project" value="UniProtKB-UniRule"/>
</dbReference>
<comment type="similarity">
    <text evidence="6">Belongs to the adenylate cyclase family. DacB/CdaS subfamily.</text>
</comment>
<evidence type="ECO:0000256" key="3">
    <source>
        <dbReference type="ARBA" id="ARBA00022695"/>
    </source>
</evidence>
<keyword evidence="9" id="KW-1185">Reference proteome</keyword>
<dbReference type="Pfam" id="PF02457">
    <property type="entry name" value="DAC"/>
    <property type="match status" value="1"/>
</dbReference>
<accession>A0A1G5H6C4</accession>
<sequence>MNQHIGQADCDSSLMRQKLKADLHRVAERMNLTLSRFDHDSVCLLGQFAEIRAEIKHIEVLASSFYLDCYLSPFTEKFAELTSSVQHLSDRRYGALIVIEREVPLETMIHSGVAVDAKVTHALLESLFIPGAPLHDGAVLIRGNQIVSAGNVLPLSQAEAHERKLGTRHRAALGLSELTDAVVLVVSEETGQASFAVDGALHPINVVETLT</sequence>
<keyword evidence="4 6" id="KW-0547">Nucleotide-binding</keyword>
<evidence type="ECO:0000313" key="8">
    <source>
        <dbReference type="EMBL" id="SCY59425.1"/>
    </source>
</evidence>
<dbReference type="EC" id="2.7.7.85" evidence="6"/>
<dbReference type="RefSeq" id="WP_090918921.1">
    <property type="nucleotide sequence ID" value="NZ_FMVM01000006.1"/>
</dbReference>
<dbReference type="GO" id="GO:0006171">
    <property type="term" value="P:cAMP biosynthetic process"/>
    <property type="evidence" value="ECO:0007669"/>
    <property type="project" value="InterPro"/>
</dbReference>
<dbReference type="GO" id="GO:0004016">
    <property type="term" value="F:adenylate cyclase activity"/>
    <property type="evidence" value="ECO:0007669"/>
    <property type="project" value="UniProtKB-UniRule"/>
</dbReference>
<evidence type="ECO:0000256" key="1">
    <source>
        <dbReference type="ARBA" id="ARBA00000877"/>
    </source>
</evidence>
<dbReference type="HAMAP" id="MF_00838">
    <property type="entry name" value="DacB"/>
    <property type="match status" value="1"/>
</dbReference>
<dbReference type="EMBL" id="FMVM01000006">
    <property type="protein sequence ID" value="SCY59425.1"/>
    <property type="molecule type" value="Genomic_DNA"/>
</dbReference>
<dbReference type="InterPro" id="IPR034693">
    <property type="entry name" value="CdaS"/>
</dbReference>
<evidence type="ECO:0000256" key="2">
    <source>
        <dbReference type="ARBA" id="ARBA00022679"/>
    </source>
</evidence>
<comment type="catalytic activity">
    <reaction evidence="1 6">
        <text>2 ATP = 3',3'-c-di-AMP + 2 diphosphate</text>
        <dbReference type="Rhea" id="RHEA:35655"/>
        <dbReference type="ChEBI" id="CHEBI:30616"/>
        <dbReference type="ChEBI" id="CHEBI:33019"/>
        <dbReference type="ChEBI" id="CHEBI:71500"/>
        <dbReference type="EC" id="2.7.7.85"/>
    </reaction>
</comment>
<keyword evidence="6" id="KW-0812">Transmembrane</keyword>
<keyword evidence="3 6" id="KW-0548">Nucleotidyltransferase</keyword>
<keyword evidence="2 6" id="KW-0808">Transferase</keyword>
<dbReference type="STRING" id="582692.SAMN05720606_106243"/>
<dbReference type="NCBIfam" id="NF038328">
    <property type="entry name" value="c-di-AMP_CdaS"/>
    <property type="match status" value="1"/>
</dbReference>
<keyword evidence="6" id="KW-1133">Transmembrane helix</keyword>
<evidence type="ECO:0000256" key="5">
    <source>
        <dbReference type="ARBA" id="ARBA00022840"/>
    </source>
</evidence>
<name>A0A1G5H6C4_9BACL</name>
<dbReference type="SUPFAM" id="SSF143597">
    <property type="entry name" value="YojJ-like"/>
    <property type="match status" value="1"/>
</dbReference>
<dbReference type="InterPro" id="IPR003390">
    <property type="entry name" value="DNA_integrity_scan_DisA_N"/>
</dbReference>
<dbReference type="Gene3D" id="3.40.1700.10">
    <property type="entry name" value="DNA integrity scanning protein, DisA, N-terminal domain"/>
    <property type="match status" value="1"/>
</dbReference>
<gene>
    <name evidence="6" type="primary">dacB</name>
    <name evidence="8" type="ORF">SAMN05720606_106243</name>
</gene>
<dbReference type="GO" id="GO:0106408">
    <property type="term" value="F:diadenylate cyclase activity"/>
    <property type="evidence" value="ECO:0007669"/>
    <property type="project" value="UniProtKB-EC"/>
</dbReference>
<feature type="domain" description="DAC" evidence="7">
    <location>
        <begin position="48"/>
        <end position="208"/>
    </location>
</feature>
<dbReference type="Proteomes" id="UP000198538">
    <property type="component" value="Unassembled WGS sequence"/>
</dbReference>
<dbReference type="Gene3D" id="1.10.287.770">
    <property type="entry name" value="YojJ-like"/>
    <property type="match status" value="1"/>
</dbReference>
<evidence type="ECO:0000313" key="9">
    <source>
        <dbReference type="Proteomes" id="UP000198538"/>
    </source>
</evidence>
<dbReference type="Pfam" id="PF10372">
    <property type="entry name" value="CdaS_N"/>
    <property type="match status" value="1"/>
</dbReference>
<dbReference type="PANTHER" id="PTHR34185">
    <property type="entry name" value="DIADENYLATE CYCLASE"/>
    <property type="match status" value="1"/>
</dbReference>
<comment type="function">
    <text evidence="6">Catalyzes the condensation of 2 ATP molecules into cyclic di-AMP (c-di-AMP), a second messenger used to regulate differing processes in different bacteria.</text>
</comment>
<dbReference type="InterPro" id="IPR050338">
    <property type="entry name" value="DisA"/>
</dbReference>
<evidence type="ECO:0000259" key="7">
    <source>
        <dbReference type="PROSITE" id="PS51794"/>
    </source>
</evidence>
<proteinExistence type="inferred from homology"/>
<dbReference type="PROSITE" id="PS51794">
    <property type="entry name" value="DAC"/>
    <property type="match status" value="1"/>
</dbReference>
<evidence type="ECO:0000256" key="6">
    <source>
        <dbReference type="HAMAP-Rule" id="MF_00838"/>
    </source>
</evidence>
<dbReference type="InterPro" id="IPR019457">
    <property type="entry name" value="CdaS_N"/>
</dbReference>
<organism evidence="8 9">
    <name type="scientific">Paenibacillus polysaccharolyticus</name>
    <dbReference type="NCBI Taxonomy" id="582692"/>
    <lineage>
        <taxon>Bacteria</taxon>
        <taxon>Bacillati</taxon>
        <taxon>Bacillota</taxon>
        <taxon>Bacilli</taxon>
        <taxon>Bacillales</taxon>
        <taxon>Paenibacillaceae</taxon>
        <taxon>Paenibacillus</taxon>
    </lineage>
</organism>